<name>A0A5B8RPV2_9CAUD</name>
<dbReference type="EMBL" id="MN070121">
    <property type="protein sequence ID" value="QEA10403.1"/>
    <property type="molecule type" value="Genomic_DNA"/>
</dbReference>
<reference evidence="1 2" key="1">
    <citation type="journal article" date="2020" name="Microbiol. Resour. Announc.">
        <title>Complete Genome Sequence of Salmonella enterica Siphophage Shemara.</title>
        <authorList>
            <person name="Chung M."/>
            <person name="Xie Y."/>
            <person name="Newkirk H."/>
            <person name="Liu M."/>
            <person name="Gill J.J."/>
            <person name="Ramsey J."/>
        </authorList>
    </citation>
    <scope>NUCLEOTIDE SEQUENCE [LARGE SCALE GENOMIC DNA]</scope>
</reference>
<evidence type="ECO:0000313" key="2">
    <source>
        <dbReference type="Proteomes" id="UP000321671"/>
    </source>
</evidence>
<evidence type="ECO:0000313" key="1">
    <source>
        <dbReference type="EMBL" id="QEA10403.1"/>
    </source>
</evidence>
<sequence>MTIDELQYLESALCDHISEVFEKMPDNGTVDWDLRKIDLINRVLGELSNIVVEV</sequence>
<protein>
    <submittedName>
        <fullName evidence="1">Uncharacterized protein</fullName>
    </submittedName>
</protein>
<gene>
    <name evidence="1" type="ORF">CPT_Shemara_074</name>
</gene>
<organism evidence="1 2">
    <name type="scientific">Salmonella phage Shemara</name>
    <dbReference type="NCBI Taxonomy" id="2596714"/>
    <lineage>
        <taxon>Viruses</taxon>
        <taxon>Duplodnaviria</taxon>
        <taxon>Heunggongvirae</taxon>
        <taxon>Uroviricota</taxon>
        <taxon>Caudoviricetes</taxon>
        <taxon>Sarkviridae</taxon>
        <taxon>Guernseyvirinae</taxon>
        <taxon>Cornellvirus</taxon>
        <taxon>Cornellvirus shemara</taxon>
    </lineage>
</organism>
<accession>A0A5B8RPV2</accession>
<keyword evidence="2" id="KW-1185">Reference proteome</keyword>
<proteinExistence type="predicted"/>
<dbReference type="Proteomes" id="UP000321671">
    <property type="component" value="Segment"/>
</dbReference>